<dbReference type="PANTHER" id="PTHR30041:SF4">
    <property type="entry name" value="ARSENATE REDUCTASE"/>
    <property type="match status" value="1"/>
</dbReference>
<dbReference type="SUPFAM" id="SSF52833">
    <property type="entry name" value="Thioredoxin-like"/>
    <property type="match status" value="1"/>
</dbReference>
<sequence length="120" mass="13065">MAELTVLHNTRCSTSRHALDAVADAGVDAEVVHYLKTPLDRAQLLDLIATLEDPPADLVSKDAFFAEQGLAADDITTAEQVADLLVQHPRLMQRPVLVRGDRAVIGRPKDRVAAFLAKGW</sequence>
<dbReference type="OrthoDB" id="9790554at2"/>
<dbReference type="Pfam" id="PF03960">
    <property type="entry name" value="ArsC"/>
    <property type="match status" value="1"/>
</dbReference>
<evidence type="ECO:0000256" key="1">
    <source>
        <dbReference type="PROSITE-ProRule" id="PRU01282"/>
    </source>
</evidence>
<dbReference type="PROSITE" id="PS51353">
    <property type="entry name" value="ARSC"/>
    <property type="match status" value="1"/>
</dbReference>
<comment type="similarity">
    <text evidence="1">Belongs to the ArsC family.</text>
</comment>
<dbReference type="InterPro" id="IPR006660">
    <property type="entry name" value="Arsenate_reductase-like"/>
</dbReference>
<gene>
    <name evidence="2" type="ORF">SAMN05216184_101290</name>
</gene>
<dbReference type="Gene3D" id="3.40.30.10">
    <property type="entry name" value="Glutaredoxin"/>
    <property type="match status" value="1"/>
</dbReference>
<dbReference type="EMBL" id="UETB01000001">
    <property type="protein sequence ID" value="SSA36626.1"/>
    <property type="molecule type" value="Genomic_DNA"/>
</dbReference>
<reference evidence="2 3" key="1">
    <citation type="submission" date="2016-10" db="EMBL/GenBank/DDBJ databases">
        <authorList>
            <person name="Cai Z."/>
        </authorList>
    </citation>
    <scope>NUCLEOTIDE SEQUENCE [LARGE SCALE GENOMIC DNA]</scope>
    <source>
        <strain evidence="2 3">CGMCC 1.10826</strain>
    </source>
</reference>
<protein>
    <submittedName>
        <fullName evidence="2">Arsenate reductase</fullName>
    </submittedName>
</protein>
<keyword evidence="3" id="KW-1185">Reference proteome</keyword>
<dbReference type="InterPro" id="IPR036249">
    <property type="entry name" value="Thioredoxin-like_sf"/>
</dbReference>
<name>A0A2Y8ZYG5_9MICO</name>
<accession>A0A2Y8ZYG5</accession>
<evidence type="ECO:0000313" key="2">
    <source>
        <dbReference type="EMBL" id="SSA36626.1"/>
    </source>
</evidence>
<proteinExistence type="inferred from homology"/>
<organism evidence="2 3">
    <name type="scientific">Georgenia satyanarayanai</name>
    <dbReference type="NCBI Taxonomy" id="860221"/>
    <lineage>
        <taxon>Bacteria</taxon>
        <taxon>Bacillati</taxon>
        <taxon>Actinomycetota</taxon>
        <taxon>Actinomycetes</taxon>
        <taxon>Micrococcales</taxon>
        <taxon>Bogoriellaceae</taxon>
        <taxon>Georgenia</taxon>
    </lineage>
</organism>
<dbReference type="RefSeq" id="WP_110850802.1">
    <property type="nucleotide sequence ID" value="NZ_QKLZ01000001.1"/>
</dbReference>
<dbReference type="Proteomes" id="UP000250222">
    <property type="component" value="Unassembled WGS sequence"/>
</dbReference>
<dbReference type="AlphaFoldDB" id="A0A2Y8ZYG5"/>
<evidence type="ECO:0000313" key="3">
    <source>
        <dbReference type="Proteomes" id="UP000250222"/>
    </source>
</evidence>
<dbReference type="PANTHER" id="PTHR30041">
    <property type="entry name" value="ARSENATE REDUCTASE"/>
    <property type="match status" value="1"/>
</dbReference>